<proteinExistence type="predicted"/>
<evidence type="ECO:0000313" key="2">
    <source>
        <dbReference type="Proteomes" id="UP000286974"/>
    </source>
</evidence>
<name>A0A401FPP0_9LACO</name>
<gene>
    <name evidence="1" type="ORF">NBRC111893_2505</name>
</gene>
<dbReference type="Proteomes" id="UP000286974">
    <property type="component" value="Unassembled WGS sequence"/>
</dbReference>
<comment type="caution">
    <text evidence="1">The sequence shown here is derived from an EMBL/GenBank/DDBJ whole genome shotgun (WGS) entry which is preliminary data.</text>
</comment>
<dbReference type="RefSeq" id="WP_125009005.1">
    <property type="nucleotide sequence ID" value="NZ_BEXA01000009.1"/>
</dbReference>
<sequence length="112" mass="12706">MKDTFNTLNLAANKKSYDHQLTGMMIPSNAPDAKYITAGNHILYYDDENKHYYVLRIINVDEVAKDNEYQFSFDATNLAEWKLARTIPAAMSEDAINAQTVLVICWLSLVGD</sequence>
<protein>
    <submittedName>
        <fullName evidence="1">Uncharacterized protein</fullName>
    </submittedName>
</protein>
<organism evidence="1 2">
    <name type="scientific">Lentilactobacillus kosonis</name>
    <dbReference type="NCBI Taxonomy" id="2810561"/>
    <lineage>
        <taxon>Bacteria</taxon>
        <taxon>Bacillati</taxon>
        <taxon>Bacillota</taxon>
        <taxon>Bacilli</taxon>
        <taxon>Lactobacillales</taxon>
        <taxon>Lactobacillaceae</taxon>
        <taxon>Lentilactobacillus</taxon>
    </lineage>
</organism>
<accession>A0A401FPP0</accession>
<keyword evidence="2" id="KW-1185">Reference proteome</keyword>
<reference evidence="1 2" key="1">
    <citation type="submission" date="2017-11" db="EMBL/GenBank/DDBJ databases">
        <title>Draft Genome Sequence of Lactobacillus curieae NBRC 111893 isolated from Koso, a Japanese sugar-Vegetable Fermented Beverage.</title>
        <authorList>
            <person name="Chiou T.Y."/>
            <person name="Oshima K."/>
            <person name="Suda W."/>
            <person name="Hattori M."/>
            <person name="Takahashi T."/>
        </authorList>
    </citation>
    <scope>NUCLEOTIDE SEQUENCE [LARGE SCALE GENOMIC DNA]</scope>
    <source>
        <strain evidence="1 2">NBRC111893</strain>
    </source>
</reference>
<evidence type="ECO:0000313" key="1">
    <source>
        <dbReference type="EMBL" id="GAY74359.1"/>
    </source>
</evidence>
<dbReference type="AlphaFoldDB" id="A0A401FPP0"/>
<dbReference type="EMBL" id="BEXA01000009">
    <property type="protein sequence ID" value="GAY74359.1"/>
    <property type="molecule type" value="Genomic_DNA"/>
</dbReference>